<evidence type="ECO:0008006" key="11">
    <source>
        <dbReference type="Google" id="ProtNLM"/>
    </source>
</evidence>
<feature type="non-terminal residue" evidence="10">
    <location>
        <position position="1"/>
    </location>
</feature>
<dbReference type="EMBL" id="BARS01005826">
    <property type="protein sequence ID" value="GAF79300.1"/>
    <property type="molecule type" value="Genomic_DNA"/>
</dbReference>
<keyword evidence="4" id="KW-0460">Magnesium</keyword>
<keyword evidence="5" id="KW-1278">Translocase</keyword>
<evidence type="ECO:0000256" key="9">
    <source>
        <dbReference type="SAM" id="Phobius"/>
    </source>
</evidence>
<keyword evidence="2" id="KW-0813">Transport</keyword>
<reference evidence="10" key="1">
    <citation type="journal article" date="2014" name="Front. Microbiol.">
        <title>High frequency of phylogenetically diverse reductive dehalogenase-homologous genes in deep subseafloor sedimentary metagenomes.</title>
        <authorList>
            <person name="Kawai M."/>
            <person name="Futagami T."/>
            <person name="Toyoda A."/>
            <person name="Takaki Y."/>
            <person name="Nishi S."/>
            <person name="Hori S."/>
            <person name="Arai W."/>
            <person name="Tsubouchi T."/>
            <person name="Morono Y."/>
            <person name="Uchiyama I."/>
            <person name="Ito T."/>
            <person name="Fujiyama A."/>
            <person name="Inagaki F."/>
            <person name="Takami H."/>
        </authorList>
    </citation>
    <scope>NUCLEOTIDE SEQUENCE</scope>
    <source>
        <strain evidence="10">Expedition CK06-06</strain>
    </source>
</reference>
<dbReference type="InterPro" id="IPR004131">
    <property type="entry name" value="PPase-energised_H-pump"/>
</dbReference>
<name>X0TT34_9ZZZZ</name>
<proteinExistence type="predicted"/>
<feature type="transmembrane region" description="Helical" evidence="9">
    <location>
        <begin position="301"/>
        <end position="320"/>
    </location>
</feature>
<evidence type="ECO:0000256" key="3">
    <source>
        <dbReference type="ARBA" id="ARBA00022692"/>
    </source>
</evidence>
<feature type="transmembrane region" description="Helical" evidence="9">
    <location>
        <begin position="131"/>
        <end position="159"/>
    </location>
</feature>
<evidence type="ECO:0000256" key="7">
    <source>
        <dbReference type="ARBA" id="ARBA00023065"/>
    </source>
</evidence>
<evidence type="ECO:0000256" key="5">
    <source>
        <dbReference type="ARBA" id="ARBA00022967"/>
    </source>
</evidence>
<feature type="transmembrane region" description="Helical" evidence="9">
    <location>
        <begin position="399"/>
        <end position="422"/>
    </location>
</feature>
<feature type="transmembrane region" description="Helical" evidence="9">
    <location>
        <begin position="264"/>
        <end position="289"/>
    </location>
</feature>
<dbReference type="PANTHER" id="PTHR31998">
    <property type="entry name" value="K(+)-INSENSITIVE PYROPHOSPHATE-ENERGIZED PROTON PUMP"/>
    <property type="match status" value="1"/>
</dbReference>
<feature type="transmembrane region" description="Helical" evidence="9">
    <location>
        <begin position="69"/>
        <end position="93"/>
    </location>
</feature>
<keyword evidence="7" id="KW-0406">Ion transport</keyword>
<dbReference type="GO" id="GO:0012505">
    <property type="term" value="C:endomembrane system"/>
    <property type="evidence" value="ECO:0007669"/>
    <property type="project" value="UniProtKB-SubCell"/>
</dbReference>
<gene>
    <name evidence="10" type="ORF">S01H1_11432</name>
</gene>
<feature type="non-terminal residue" evidence="10">
    <location>
        <position position="428"/>
    </location>
</feature>
<feature type="transmembrane region" description="Helical" evidence="9">
    <location>
        <begin position="13"/>
        <end position="37"/>
    </location>
</feature>
<keyword evidence="8 9" id="KW-0472">Membrane</keyword>
<protein>
    <recommendedName>
        <fullName evidence="11">H(+)-exporting diphosphatase</fullName>
    </recommendedName>
</protein>
<feature type="transmembrane region" description="Helical" evidence="9">
    <location>
        <begin position="368"/>
        <end position="393"/>
    </location>
</feature>
<evidence type="ECO:0000256" key="1">
    <source>
        <dbReference type="ARBA" id="ARBA00004127"/>
    </source>
</evidence>
<sequence length="428" mass="44539">QPLSLEGFDDYRLVLQFVPLVGLVGVLFAVLGFFSLFNYSPGNAQMRSVASRIHSGTEVFLRQQYKITALLLITSFVLLASLACLSTAMAFLVGSACAMLPGWIGMKAATTANVRTCQAAKQEGLYKASTLAFQGAAVMGIAVASVSLIGLGSYCLAILTGSSPGGLSYTIAGFTLGASFFALFGRVGGGIFTKSADIGADMTGKLEFNLPEDDPRNPAVIADNVGDNVGDVAGMGSDLFESYTSSVVATLIMAMGMTEPLPHLVLPLVLMAIGLIACLLTICLSRALGRRAAPQTFLRRTILVANAFFAIGAFVAIPWVVGESNYFLVVMAGVACGILIGLETEWFCSGPPIRYIVKMSETGAATNIMGGLSVGFFGALLPILTISATILVASYAAGLYGIGLSAVAMLSTMAIIMTIDAYGPIVDN</sequence>
<evidence type="ECO:0000256" key="6">
    <source>
        <dbReference type="ARBA" id="ARBA00022989"/>
    </source>
</evidence>
<dbReference type="GO" id="GO:0009678">
    <property type="term" value="F:diphosphate hydrolysis-driven proton transmembrane transporter activity"/>
    <property type="evidence" value="ECO:0007669"/>
    <property type="project" value="InterPro"/>
</dbReference>
<keyword evidence="3 9" id="KW-0812">Transmembrane</keyword>
<accession>X0TT34</accession>
<comment type="subcellular location">
    <subcellularLocation>
        <location evidence="1">Endomembrane system</location>
        <topology evidence="1">Multi-pass membrane protein</topology>
    </subcellularLocation>
</comment>
<organism evidence="10">
    <name type="scientific">marine sediment metagenome</name>
    <dbReference type="NCBI Taxonomy" id="412755"/>
    <lineage>
        <taxon>unclassified sequences</taxon>
        <taxon>metagenomes</taxon>
        <taxon>ecological metagenomes</taxon>
    </lineage>
</organism>
<feature type="transmembrane region" description="Helical" evidence="9">
    <location>
        <begin position="166"/>
        <end position="185"/>
    </location>
</feature>
<dbReference type="GO" id="GO:0004427">
    <property type="term" value="F:inorganic diphosphate phosphatase activity"/>
    <property type="evidence" value="ECO:0007669"/>
    <property type="project" value="InterPro"/>
</dbReference>
<evidence type="ECO:0000256" key="2">
    <source>
        <dbReference type="ARBA" id="ARBA00022448"/>
    </source>
</evidence>
<evidence type="ECO:0000256" key="8">
    <source>
        <dbReference type="ARBA" id="ARBA00023136"/>
    </source>
</evidence>
<feature type="transmembrane region" description="Helical" evidence="9">
    <location>
        <begin position="326"/>
        <end position="347"/>
    </location>
</feature>
<comment type="caution">
    <text evidence="10">The sequence shown here is derived from an EMBL/GenBank/DDBJ whole genome shotgun (WGS) entry which is preliminary data.</text>
</comment>
<evidence type="ECO:0000256" key="4">
    <source>
        <dbReference type="ARBA" id="ARBA00022842"/>
    </source>
</evidence>
<dbReference type="Pfam" id="PF03030">
    <property type="entry name" value="H_PPase"/>
    <property type="match status" value="1"/>
</dbReference>
<dbReference type="AlphaFoldDB" id="X0TT34"/>
<keyword evidence="6 9" id="KW-1133">Transmembrane helix</keyword>
<evidence type="ECO:0000313" key="10">
    <source>
        <dbReference type="EMBL" id="GAF79300.1"/>
    </source>
</evidence>
<dbReference type="GO" id="GO:0016020">
    <property type="term" value="C:membrane"/>
    <property type="evidence" value="ECO:0007669"/>
    <property type="project" value="InterPro"/>
</dbReference>